<dbReference type="Proteomes" id="UP000326287">
    <property type="component" value="Chromosome"/>
</dbReference>
<gene>
    <name evidence="2" type="ORF">EY643_09360</name>
</gene>
<dbReference type="EMBL" id="CP036422">
    <property type="protein sequence ID" value="QFU75850.1"/>
    <property type="molecule type" value="Genomic_DNA"/>
</dbReference>
<proteinExistence type="predicted"/>
<evidence type="ECO:0008006" key="4">
    <source>
        <dbReference type="Google" id="ProtNLM"/>
    </source>
</evidence>
<name>A0A5P9NJ42_9GAMM</name>
<dbReference type="RefSeq" id="WP_152661957.1">
    <property type="nucleotide sequence ID" value="NZ_CP036422.1"/>
</dbReference>
<keyword evidence="1" id="KW-0732">Signal</keyword>
<evidence type="ECO:0000313" key="2">
    <source>
        <dbReference type="EMBL" id="QFU75850.1"/>
    </source>
</evidence>
<evidence type="ECO:0000313" key="3">
    <source>
        <dbReference type="Proteomes" id="UP000326287"/>
    </source>
</evidence>
<sequence length="283" mass="31209">MPYRTAHILRRLPVLALCLLLLSPGAAAVRLSECQGNFEAIRGPAYSFSLQSERDVLPAAQLGDIEASANAIYQHWAALIAAPVPFVVDVRLALFSGLADFEQRKMALAPELPDVTGFYAWDERLAVALTHPTRPEQTRRRALHEISHLITVSQLGGAPHWLAEGLAEVHEMVVVTADGPEFQVNERHRSWLTATDQQALAELFLAQPEAWYASDSQRLYALSWSLVYFLLQSTEGRGALGFTLQQASTHSCGSYDASAFLIRAYPGGGSALARDWARWLRTV</sequence>
<keyword evidence="3" id="KW-1185">Reference proteome</keyword>
<accession>A0A5P9NJ42</accession>
<dbReference type="AlphaFoldDB" id="A0A5P9NJ42"/>
<protein>
    <recommendedName>
        <fullName evidence="4">Peptidase MA-like domain-containing protein</fullName>
    </recommendedName>
</protein>
<feature type="signal peptide" evidence="1">
    <location>
        <begin position="1"/>
        <end position="28"/>
    </location>
</feature>
<dbReference type="OrthoDB" id="256673at2"/>
<reference evidence="2 3" key="1">
    <citation type="submission" date="2019-02" db="EMBL/GenBank/DDBJ databases">
        <authorList>
            <person name="Li S.-H."/>
        </authorList>
    </citation>
    <scope>NUCLEOTIDE SEQUENCE [LARGE SCALE GENOMIC DNA]</scope>
    <source>
        <strain evidence="2 3">IMCC14385</strain>
    </source>
</reference>
<dbReference type="KEGG" id="halc:EY643_09360"/>
<feature type="chain" id="PRO_5024827469" description="Peptidase MA-like domain-containing protein" evidence="1">
    <location>
        <begin position="29"/>
        <end position="283"/>
    </location>
</feature>
<evidence type="ECO:0000256" key="1">
    <source>
        <dbReference type="SAM" id="SignalP"/>
    </source>
</evidence>
<organism evidence="2 3">
    <name type="scientific">Halioglobus maricola</name>
    <dbReference type="NCBI Taxonomy" id="2601894"/>
    <lineage>
        <taxon>Bacteria</taxon>
        <taxon>Pseudomonadati</taxon>
        <taxon>Pseudomonadota</taxon>
        <taxon>Gammaproteobacteria</taxon>
        <taxon>Cellvibrionales</taxon>
        <taxon>Halieaceae</taxon>
        <taxon>Halioglobus</taxon>
    </lineage>
</organism>